<dbReference type="InterPro" id="IPR000182">
    <property type="entry name" value="GNAT_dom"/>
</dbReference>
<dbReference type="AlphaFoldDB" id="A0A846N409"/>
<dbReference type="InterPro" id="IPR027365">
    <property type="entry name" value="GNAT_acetyltra_YdfB-like"/>
</dbReference>
<sequence length="258" mass="28406">MIEISPPCSAPALSAVPIFTGFIPMVSKGLVPGRAWLDRAAEPRAAHVLHSYGMSLLWGDGLEAAFEVVTAHLRDGHYRQRDEWLQIDPRFDHLPWDDALPDTERFTRVNFRFDEAVFAARHRASAVPNGWRIVPLPQHGYALEGVTVSPHFFWNDYASFTAHGGGMLAVSENGEPGAMAFTATRGEGWLEIGIETLSAYRGQGLARAVAVAMIEKCLSQGLEPVWACRKENAGSFHLAQSLGFAVTRQFPFYRLAAA</sequence>
<dbReference type="EMBL" id="JAASRM010000001">
    <property type="protein sequence ID" value="NIK90466.1"/>
    <property type="molecule type" value="Genomic_DNA"/>
</dbReference>
<dbReference type="InterPro" id="IPR016181">
    <property type="entry name" value="Acyl_CoA_acyltransferase"/>
</dbReference>
<reference evidence="2 3" key="1">
    <citation type="submission" date="2020-03" db="EMBL/GenBank/DDBJ databases">
        <title>Genomic Encyclopedia of Type Strains, Phase IV (KMG-IV): sequencing the most valuable type-strain genomes for metagenomic binning, comparative biology and taxonomic classification.</title>
        <authorList>
            <person name="Goeker M."/>
        </authorList>
    </citation>
    <scope>NUCLEOTIDE SEQUENCE [LARGE SCALE GENOMIC DNA]</scope>
    <source>
        <strain evidence="2 3">DSM 19867</strain>
    </source>
</reference>
<accession>A0A846N409</accession>
<keyword evidence="3" id="KW-1185">Reference proteome</keyword>
<dbReference type="Pfam" id="PF12746">
    <property type="entry name" value="GNAT_acetyltran"/>
    <property type="match status" value="1"/>
</dbReference>
<dbReference type="Gene3D" id="3.40.630.30">
    <property type="match status" value="1"/>
</dbReference>
<protein>
    <submittedName>
        <fullName evidence="2">RimJ/RimL family protein N-acetyltransferase</fullName>
    </submittedName>
</protein>
<organism evidence="2 3">
    <name type="scientific">Rhizomicrobium palustre</name>
    <dbReference type="NCBI Taxonomy" id="189966"/>
    <lineage>
        <taxon>Bacteria</taxon>
        <taxon>Pseudomonadati</taxon>
        <taxon>Pseudomonadota</taxon>
        <taxon>Alphaproteobacteria</taxon>
        <taxon>Micropepsales</taxon>
        <taxon>Micropepsaceae</taxon>
        <taxon>Rhizomicrobium</taxon>
    </lineage>
</organism>
<dbReference type="SUPFAM" id="SSF55729">
    <property type="entry name" value="Acyl-CoA N-acyltransferases (Nat)"/>
    <property type="match status" value="1"/>
</dbReference>
<dbReference type="GO" id="GO:0016747">
    <property type="term" value="F:acyltransferase activity, transferring groups other than amino-acyl groups"/>
    <property type="evidence" value="ECO:0007669"/>
    <property type="project" value="InterPro"/>
</dbReference>
<dbReference type="Proteomes" id="UP000570514">
    <property type="component" value="Unassembled WGS sequence"/>
</dbReference>
<evidence type="ECO:0000259" key="1">
    <source>
        <dbReference type="PROSITE" id="PS51186"/>
    </source>
</evidence>
<keyword evidence="2" id="KW-0808">Transferase</keyword>
<evidence type="ECO:0000313" key="2">
    <source>
        <dbReference type="EMBL" id="NIK90466.1"/>
    </source>
</evidence>
<gene>
    <name evidence="2" type="ORF">FHS83_003784</name>
</gene>
<dbReference type="RefSeq" id="WP_167085045.1">
    <property type="nucleotide sequence ID" value="NZ_BAAADC010000001.1"/>
</dbReference>
<name>A0A846N409_9PROT</name>
<proteinExistence type="predicted"/>
<evidence type="ECO:0000313" key="3">
    <source>
        <dbReference type="Proteomes" id="UP000570514"/>
    </source>
</evidence>
<comment type="caution">
    <text evidence="2">The sequence shown here is derived from an EMBL/GenBank/DDBJ whole genome shotgun (WGS) entry which is preliminary data.</text>
</comment>
<feature type="domain" description="N-acetyltransferase" evidence="1">
    <location>
        <begin position="120"/>
        <end position="258"/>
    </location>
</feature>
<dbReference type="PROSITE" id="PS51186">
    <property type="entry name" value="GNAT"/>
    <property type="match status" value="1"/>
</dbReference>